<evidence type="ECO:0000256" key="1">
    <source>
        <dbReference type="ARBA" id="ARBA00004141"/>
    </source>
</evidence>
<accession>A0A8H5HMR5</accession>
<evidence type="ECO:0000256" key="6">
    <source>
        <dbReference type="SAM" id="Phobius"/>
    </source>
</evidence>
<evidence type="ECO:0000313" key="7">
    <source>
        <dbReference type="EMBL" id="KAF5386218.1"/>
    </source>
</evidence>
<keyword evidence="3 6" id="KW-1133">Transmembrane helix</keyword>
<keyword evidence="2 6" id="KW-0812">Transmembrane</keyword>
<dbReference type="Pfam" id="PF03619">
    <property type="entry name" value="Solute_trans_a"/>
    <property type="match status" value="1"/>
</dbReference>
<feature type="transmembrane region" description="Helical" evidence="6">
    <location>
        <begin position="217"/>
        <end position="237"/>
    </location>
</feature>
<evidence type="ECO:0000313" key="8">
    <source>
        <dbReference type="Proteomes" id="UP000565441"/>
    </source>
</evidence>
<evidence type="ECO:0000256" key="5">
    <source>
        <dbReference type="SAM" id="MobiDB-lite"/>
    </source>
</evidence>
<keyword evidence="4 6" id="KW-0472">Membrane</keyword>
<dbReference type="EMBL" id="JAACJP010000003">
    <property type="protein sequence ID" value="KAF5386218.1"/>
    <property type="molecule type" value="Genomic_DNA"/>
</dbReference>
<feature type="transmembrane region" description="Helical" evidence="6">
    <location>
        <begin position="12"/>
        <end position="31"/>
    </location>
</feature>
<comment type="caution">
    <text evidence="7">The sequence shown here is derived from an EMBL/GenBank/DDBJ whole genome shotgun (WGS) entry which is preliminary data.</text>
</comment>
<feature type="compositionally biased region" description="Basic and acidic residues" evidence="5">
    <location>
        <begin position="351"/>
        <end position="366"/>
    </location>
</feature>
<evidence type="ECO:0000256" key="4">
    <source>
        <dbReference type="ARBA" id="ARBA00023136"/>
    </source>
</evidence>
<dbReference type="GO" id="GO:0016020">
    <property type="term" value="C:membrane"/>
    <property type="evidence" value="ECO:0007669"/>
    <property type="project" value="UniProtKB-SubCell"/>
</dbReference>
<dbReference type="AlphaFoldDB" id="A0A8H5HMR5"/>
<dbReference type="OrthoDB" id="5348404at2759"/>
<dbReference type="SMART" id="SM01417">
    <property type="entry name" value="Solute_trans_a"/>
    <property type="match status" value="1"/>
</dbReference>
<comment type="subcellular location">
    <subcellularLocation>
        <location evidence="1">Membrane</location>
        <topology evidence="1">Multi-pass membrane protein</topology>
    </subcellularLocation>
</comment>
<dbReference type="Proteomes" id="UP000565441">
    <property type="component" value="Unassembled WGS sequence"/>
</dbReference>
<evidence type="ECO:0000256" key="3">
    <source>
        <dbReference type="ARBA" id="ARBA00022989"/>
    </source>
</evidence>
<name>A0A8H5HMR5_9AGAR</name>
<feature type="region of interest" description="Disordered" evidence="5">
    <location>
        <begin position="346"/>
        <end position="366"/>
    </location>
</feature>
<feature type="transmembrane region" description="Helical" evidence="6">
    <location>
        <begin position="174"/>
        <end position="197"/>
    </location>
</feature>
<proteinExistence type="predicted"/>
<protein>
    <submittedName>
        <fullName evidence="7">Uncharacterized protein</fullName>
    </submittedName>
</protein>
<organism evidence="7 8">
    <name type="scientific">Tricholomella constricta</name>
    <dbReference type="NCBI Taxonomy" id="117010"/>
    <lineage>
        <taxon>Eukaryota</taxon>
        <taxon>Fungi</taxon>
        <taxon>Dikarya</taxon>
        <taxon>Basidiomycota</taxon>
        <taxon>Agaricomycotina</taxon>
        <taxon>Agaricomycetes</taxon>
        <taxon>Agaricomycetidae</taxon>
        <taxon>Agaricales</taxon>
        <taxon>Tricholomatineae</taxon>
        <taxon>Lyophyllaceae</taxon>
        <taxon>Tricholomella</taxon>
    </lineage>
</organism>
<evidence type="ECO:0000256" key="2">
    <source>
        <dbReference type="ARBA" id="ARBA00022692"/>
    </source>
</evidence>
<feature type="transmembrane region" description="Helical" evidence="6">
    <location>
        <begin position="140"/>
        <end position="162"/>
    </location>
</feature>
<dbReference type="InterPro" id="IPR005178">
    <property type="entry name" value="Ostalpha/TMEM184C"/>
</dbReference>
<dbReference type="PANTHER" id="PTHR23423">
    <property type="entry name" value="ORGANIC SOLUTE TRANSPORTER-RELATED"/>
    <property type="match status" value="1"/>
</dbReference>
<sequence>MLTLIKTKAITLSAFLYTVLPFFLFRILTMFTRFSLLLIEFVAASSVVEDPKETLSRKEKRRLIVPFCCWRYRPTKMYFMYAVKWAVLQYVIVRPGMNLDDVTRSRCLRRATAVSIASIICETLNVLCPSEGYNPKYADVYLAAIDFVSISVALYGILLFYSLTKEELQGRRPLAKFLAIKLIVFFTFYQSFVFSALSGKIIHATEYWTATNIANGLNALAVCVEMIFFSAFMLWAYPWKEYKRRPGTPATSIWRPLLDCFNYSDFLMEIMGSLRYFLNRKSYRASMDSGHPDFGETFGVTEDAERLPIRRGRTGSPTTAFSGEMQIVGSSFDLSSPPPYKLGDEILAPPRHPDLSKKDLVFDANE</sequence>
<keyword evidence="8" id="KW-1185">Reference proteome</keyword>
<reference evidence="7 8" key="1">
    <citation type="journal article" date="2020" name="ISME J.">
        <title>Uncovering the hidden diversity of litter-decomposition mechanisms in mushroom-forming fungi.</title>
        <authorList>
            <person name="Floudas D."/>
            <person name="Bentzer J."/>
            <person name="Ahren D."/>
            <person name="Johansson T."/>
            <person name="Persson P."/>
            <person name="Tunlid A."/>
        </authorList>
    </citation>
    <scope>NUCLEOTIDE SEQUENCE [LARGE SCALE GENOMIC DNA]</scope>
    <source>
        <strain evidence="7 8">CBS 661.87</strain>
    </source>
</reference>
<gene>
    <name evidence="7" type="ORF">D9615_002233</name>
</gene>